<organism evidence="2 3">
    <name type="scientific">Lophiostoma macrostomum CBS 122681</name>
    <dbReference type="NCBI Taxonomy" id="1314788"/>
    <lineage>
        <taxon>Eukaryota</taxon>
        <taxon>Fungi</taxon>
        <taxon>Dikarya</taxon>
        <taxon>Ascomycota</taxon>
        <taxon>Pezizomycotina</taxon>
        <taxon>Dothideomycetes</taxon>
        <taxon>Pleosporomycetidae</taxon>
        <taxon>Pleosporales</taxon>
        <taxon>Lophiostomataceae</taxon>
        <taxon>Lophiostoma</taxon>
    </lineage>
</organism>
<feature type="compositionally biased region" description="Basic residues" evidence="1">
    <location>
        <begin position="512"/>
        <end position="521"/>
    </location>
</feature>
<dbReference type="EMBL" id="MU004342">
    <property type="protein sequence ID" value="KAF2655974.1"/>
    <property type="molecule type" value="Genomic_DNA"/>
</dbReference>
<accession>A0A6A6TBI8</accession>
<evidence type="ECO:0000313" key="2">
    <source>
        <dbReference type="EMBL" id="KAF2655974.1"/>
    </source>
</evidence>
<proteinExistence type="predicted"/>
<dbReference type="AlphaFoldDB" id="A0A6A6TBI8"/>
<sequence length="653" mass="72312">MPPGIFISAVSVNNALSAKSMDRGSLVPYDALQFVQSIVKENNIEDLLSEQRKVLGAKYGTIPSIEGSHHKLDRNRYKDAAMMQGVLQEAINASDDIYFYPSRGSHEADLAAALDLIENIDDPGHCSQGALFDVQFSPDTLSDVMAPADITMLPNASEAAVHVSPCGFIDDVSGTSITRWIQTHLITGTKFWLVYPPTPQNLDQHQTYCYSPSDYKKVCSPRAELDNVCLILRNDHSNLDVDTTAQAAGIAKQWHEISYELCWWFEEVGDEAWRTRTIRDLVYAWLTFSWDEDNYVCAICGQEFDGRDRREGRSMMAWLPLFERHWKAEHWEDLSASGTGNELIAEATGAAGSSAAGTRPNANGHGILRHPVGLTLASLLPSPSATPITPTTAMLPTESASTVSTTTTTRPTEQNIFSHSALASVAITPVLPQRPRRVQGKTMRLPVTAVTPERHPDASLVEEASQVTNAAGDMTLEQNDDDGDTKGYGNEEMNRSGVSGNKDPFANSYQRPSKRPRPQHHIRSDHPPNEDESDIDTQMERRKRRKRISMPEWWSSSSTLSDPPSHLEPPSANFVRRKRQVLGKAGEESDSSTSEVSDPPKHLESPGASDEDESGVAKTRRYGVQRGAKARTRAEAEWEASTKARRRRSGIYW</sequence>
<dbReference type="Proteomes" id="UP000799324">
    <property type="component" value="Unassembled WGS sequence"/>
</dbReference>
<reference evidence="2" key="1">
    <citation type="journal article" date="2020" name="Stud. Mycol.">
        <title>101 Dothideomycetes genomes: a test case for predicting lifestyles and emergence of pathogens.</title>
        <authorList>
            <person name="Haridas S."/>
            <person name="Albert R."/>
            <person name="Binder M."/>
            <person name="Bloem J."/>
            <person name="Labutti K."/>
            <person name="Salamov A."/>
            <person name="Andreopoulos B."/>
            <person name="Baker S."/>
            <person name="Barry K."/>
            <person name="Bills G."/>
            <person name="Bluhm B."/>
            <person name="Cannon C."/>
            <person name="Castanera R."/>
            <person name="Culley D."/>
            <person name="Daum C."/>
            <person name="Ezra D."/>
            <person name="Gonzalez J."/>
            <person name="Henrissat B."/>
            <person name="Kuo A."/>
            <person name="Liang C."/>
            <person name="Lipzen A."/>
            <person name="Lutzoni F."/>
            <person name="Magnuson J."/>
            <person name="Mondo S."/>
            <person name="Nolan M."/>
            <person name="Ohm R."/>
            <person name="Pangilinan J."/>
            <person name="Park H.-J."/>
            <person name="Ramirez L."/>
            <person name="Alfaro M."/>
            <person name="Sun H."/>
            <person name="Tritt A."/>
            <person name="Yoshinaga Y."/>
            <person name="Zwiers L.-H."/>
            <person name="Turgeon B."/>
            <person name="Goodwin S."/>
            <person name="Spatafora J."/>
            <person name="Crous P."/>
            <person name="Grigoriev I."/>
        </authorList>
    </citation>
    <scope>NUCLEOTIDE SEQUENCE</scope>
    <source>
        <strain evidence="2">CBS 122681</strain>
    </source>
</reference>
<keyword evidence="3" id="KW-1185">Reference proteome</keyword>
<gene>
    <name evidence="2" type="ORF">K491DRAFT_757907</name>
</gene>
<feature type="compositionally biased region" description="Basic and acidic residues" evidence="1">
    <location>
        <begin position="632"/>
        <end position="642"/>
    </location>
</feature>
<feature type="compositionally biased region" description="Basic residues" evidence="1">
    <location>
        <begin position="643"/>
        <end position="653"/>
    </location>
</feature>
<evidence type="ECO:0000313" key="3">
    <source>
        <dbReference type="Proteomes" id="UP000799324"/>
    </source>
</evidence>
<feature type="compositionally biased region" description="Low complexity" evidence="1">
    <location>
        <begin position="550"/>
        <end position="564"/>
    </location>
</feature>
<evidence type="ECO:0000256" key="1">
    <source>
        <dbReference type="SAM" id="MobiDB-lite"/>
    </source>
</evidence>
<feature type="compositionally biased region" description="Basic residues" evidence="1">
    <location>
        <begin position="618"/>
        <end position="631"/>
    </location>
</feature>
<name>A0A6A6TBI8_9PLEO</name>
<feature type="region of interest" description="Disordered" evidence="1">
    <location>
        <begin position="468"/>
        <end position="653"/>
    </location>
</feature>
<protein>
    <submittedName>
        <fullName evidence="2">Uncharacterized protein</fullName>
    </submittedName>
</protein>